<dbReference type="RefSeq" id="WP_080885623.1">
    <property type="nucleotide sequence ID" value="NZ_LT828648.1"/>
</dbReference>
<protein>
    <recommendedName>
        <fullName evidence="4">Membrane-bound metal-dependent hydrolase</fullName>
    </recommendedName>
</protein>
<evidence type="ECO:0000313" key="3">
    <source>
        <dbReference type="Proteomes" id="UP000192042"/>
    </source>
</evidence>
<sequence length="187" mass="20697">MHPSSHLIVSWLVGQHLSERRDRVLVAYAGVAPDLDGLSLLAGVDAYGQWHHVLTHGVMGAALVAVMTARLAKDRLRVALMALTAFHLHLLCDFFGSGHGWGLTYWYPFSTWEYMSPLQWDLNAWPNVLATALALGLSGWLAVRHGHSVAETVLPARWDAVIVETLKNRFGNTHHVHPEKLRASANS</sequence>
<dbReference type="OrthoDB" id="5519795at2"/>
<dbReference type="EMBL" id="LT828648">
    <property type="protein sequence ID" value="SLM47026.1"/>
    <property type="molecule type" value="Genomic_DNA"/>
</dbReference>
<feature type="transmembrane region" description="Helical" evidence="1">
    <location>
        <begin position="79"/>
        <end position="104"/>
    </location>
</feature>
<gene>
    <name evidence="2" type="ORF">NSJP_0854</name>
</gene>
<dbReference type="AlphaFoldDB" id="A0A1W1I1Y8"/>
<name>A0A1W1I1Y8_9BACT</name>
<feature type="transmembrane region" description="Helical" evidence="1">
    <location>
        <begin position="124"/>
        <end position="143"/>
    </location>
</feature>
<reference evidence="2 3" key="1">
    <citation type="submission" date="2017-03" db="EMBL/GenBank/DDBJ databases">
        <authorList>
            <person name="Afonso C.L."/>
            <person name="Miller P.J."/>
            <person name="Scott M.A."/>
            <person name="Spackman E."/>
            <person name="Goraichik I."/>
            <person name="Dimitrov K.M."/>
            <person name="Suarez D.L."/>
            <person name="Swayne D.E."/>
        </authorList>
    </citation>
    <scope>NUCLEOTIDE SEQUENCE [LARGE SCALE GENOMIC DNA]</scope>
    <source>
        <strain evidence="2">Genome sequencing of Nitrospira japonica strain NJ11</strain>
    </source>
</reference>
<proteinExistence type="predicted"/>
<evidence type="ECO:0000256" key="1">
    <source>
        <dbReference type="SAM" id="Phobius"/>
    </source>
</evidence>
<dbReference type="Proteomes" id="UP000192042">
    <property type="component" value="Chromosome I"/>
</dbReference>
<keyword evidence="1" id="KW-1133">Transmembrane helix</keyword>
<keyword evidence="3" id="KW-1185">Reference proteome</keyword>
<dbReference type="KEGG" id="nja:NSJP_0854"/>
<dbReference type="Pfam" id="PF04307">
    <property type="entry name" value="YdjM"/>
    <property type="match status" value="1"/>
</dbReference>
<evidence type="ECO:0008006" key="4">
    <source>
        <dbReference type="Google" id="ProtNLM"/>
    </source>
</evidence>
<dbReference type="InterPro" id="IPR007404">
    <property type="entry name" value="YdjM-like"/>
</dbReference>
<keyword evidence="1" id="KW-0812">Transmembrane</keyword>
<accession>A0A1W1I1Y8</accession>
<feature type="transmembrane region" description="Helical" evidence="1">
    <location>
        <begin position="53"/>
        <end position="72"/>
    </location>
</feature>
<keyword evidence="1" id="KW-0472">Membrane</keyword>
<organism evidence="2 3">
    <name type="scientific">Nitrospira japonica</name>
    <dbReference type="NCBI Taxonomy" id="1325564"/>
    <lineage>
        <taxon>Bacteria</taxon>
        <taxon>Pseudomonadati</taxon>
        <taxon>Nitrospirota</taxon>
        <taxon>Nitrospiria</taxon>
        <taxon>Nitrospirales</taxon>
        <taxon>Nitrospiraceae</taxon>
        <taxon>Nitrospira</taxon>
    </lineage>
</organism>
<evidence type="ECO:0000313" key="2">
    <source>
        <dbReference type="EMBL" id="SLM47026.1"/>
    </source>
</evidence>